<dbReference type="GO" id="GO:0017025">
    <property type="term" value="F:TBP-class protein binding"/>
    <property type="evidence" value="ECO:0007669"/>
    <property type="project" value="TreeGrafter"/>
</dbReference>
<reference evidence="5 6" key="1">
    <citation type="submission" date="2009-11" db="EMBL/GenBank/DDBJ databases">
        <title>Annotation of Allomyces macrogynus ATCC 38327.</title>
        <authorList>
            <consortium name="The Broad Institute Genome Sequencing Platform"/>
            <person name="Russ C."/>
            <person name="Cuomo C."/>
            <person name="Burger G."/>
            <person name="Gray M.W."/>
            <person name="Holland P.W.H."/>
            <person name="King N."/>
            <person name="Lang F.B.F."/>
            <person name="Roger A.J."/>
            <person name="Ruiz-Trillo I."/>
            <person name="Young S.K."/>
            <person name="Zeng Q."/>
            <person name="Gargeya S."/>
            <person name="Fitzgerald M."/>
            <person name="Haas B."/>
            <person name="Abouelleil A."/>
            <person name="Alvarado L."/>
            <person name="Arachchi H.M."/>
            <person name="Berlin A."/>
            <person name="Chapman S.B."/>
            <person name="Gearin G."/>
            <person name="Goldberg J."/>
            <person name="Griggs A."/>
            <person name="Gujja S."/>
            <person name="Hansen M."/>
            <person name="Heiman D."/>
            <person name="Howarth C."/>
            <person name="Larimer J."/>
            <person name="Lui A."/>
            <person name="MacDonald P.J.P."/>
            <person name="McCowen C."/>
            <person name="Montmayeur A."/>
            <person name="Murphy C."/>
            <person name="Neiman D."/>
            <person name="Pearson M."/>
            <person name="Priest M."/>
            <person name="Roberts A."/>
            <person name="Saif S."/>
            <person name="Shea T."/>
            <person name="Sisk P."/>
            <person name="Stolte C."/>
            <person name="Sykes S."/>
            <person name="Wortman J."/>
            <person name="Nusbaum C."/>
            <person name="Birren B."/>
        </authorList>
    </citation>
    <scope>NUCLEOTIDE SEQUENCE [LARGE SCALE GENOMIC DNA]</scope>
    <source>
        <strain evidence="5 6">ATCC 38327</strain>
    </source>
</reference>
<reference evidence="6" key="2">
    <citation type="submission" date="2009-11" db="EMBL/GenBank/DDBJ databases">
        <title>The Genome Sequence of Allomyces macrogynus strain ATCC 38327.</title>
        <authorList>
            <consortium name="The Broad Institute Genome Sequencing Platform"/>
            <person name="Russ C."/>
            <person name="Cuomo C."/>
            <person name="Shea T."/>
            <person name="Young S.K."/>
            <person name="Zeng Q."/>
            <person name="Koehrsen M."/>
            <person name="Haas B."/>
            <person name="Borodovsky M."/>
            <person name="Guigo R."/>
            <person name="Alvarado L."/>
            <person name="Berlin A."/>
            <person name="Borenstein D."/>
            <person name="Chen Z."/>
            <person name="Engels R."/>
            <person name="Freedman E."/>
            <person name="Gellesch M."/>
            <person name="Goldberg J."/>
            <person name="Griggs A."/>
            <person name="Gujja S."/>
            <person name="Heiman D."/>
            <person name="Hepburn T."/>
            <person name="Howarth C."/>
            <person name="Jen D."/>
            <person name="Larson L."/>
            <person name="Lewis B."/>
            <person name="Mehta T."/>
            <person name="Park D."/>
            <person name="Pearson M."/>
            <person name="Roberts A."/>
            <person name="Saif S."/>
            <person name="Shenoy N."/>
            <person name="Sisk P."/>
            <person name="Stolte C."/>
            <person name="Sykes S."/>
            <person name="Walk T."/>
            <person name="White J."/>
            <person name="Yandava C."/>
            <person name="Burger G."/>
            <person name="Gray M.W."/>
            <person name="Holland P.W.H."/>
            <person name="King N."/>
            <person name="Lang F.B.F."/>
            <person name="Roger A.J."/>
            <person name="Ruiz-Trillo I."/>
            <person name="Lander E."/>
            <person name="Nusbaum C."/>
        </authorList>
    </citation>
    <scope>NUCLEOTIDE SEQUENCE [LARGE SCALE GENOMIC DNA]</scope>
    <source>
        <strain evidence="6">ATCC 38327</strain>
    </source>
</reference>
<dbReference type="FunFam" id="1.10.20.10:FF:000019">
    <property type="entry name" value="Negative cofactor 2 beta"/>
    <property type="match status" value="1"/>
</dbReference>
<dbReference type="Pfam" id="PF00808">
    <property type="entry name" value="CBFD_NFYB_HMF"/>
    <property type="match status" value="1"/>
</dbReference>
<dbReference type="Gene3D" id="1.10.20.10">
    <property type="entry name" value="Histone, subunit A"/>
    <property type="match status" value="1"/>
</dbReference>
<dbReference type="InterPro" id="IPR003958">
    <property type="entry name" value="CBFA_NFYB_domain"/>
</dbReference>
<dbReference type="VEuPathDB" id="FungiDB:AMAG_11684"/>
<dbReference type="EMBL" id="GG745350">
    <property type="protein sequence ID" value="KNE66556.1"/>
    <property type="molecule type" value="Genomic_DNA"/>
</dbReference>
<evidence type="ECO:0000259" key="4">
    <source>
        <dbReference type="Pfam" id="PF00808"/>
    </source>
</evidence>
<dbReference type="CDD" id="cd22905">
    <property type="entry name" value="HFD_Dr1"/>
    <property type="match status" value="1"/>
</dbReference>
<feature type="domain" description="Transcription factor CBF/NF-Y/archaeal histone" evidence="4">
    <location>
        <begin position="8"/>
        <end position="52"/>
    </location>
</feature>
<comment type="subcellular location">
    <subcellularLocation>
        <location evidence="1">Nucleus</location>
    </subcellularLocation>
</comment>
<evidence type="ECO:0000256" key="3">
    <source>
        <dbReference type="SAM" id="MobiDB-lite"/>
    </source>
</evidence>
<dbReference type="PANTHER" id="PTHR46138:SF1">
    <property type="entry name" value="PROTEIN DR1"/>
    <property type="match status" value="1"/>
</dbReference>
<organism evidence="5 6">
    <name type="scientific">Allomyces macrogynus (strain ATCC 38327)</name>
    <name type="common">Allomyces javanicus var. macrogynus</name>
    <dbReference type="NCBI Taxonomy" id="578462"/>
    <lineage>
        <taxon>Eukaryota</taxon>
        <taxon>Fungi</taxon>
        <taxon>Fungi incertae sedis</taxon>
        <taxon>Blastocladiomycota</taxon>
        <taxon>Blastocladiomycetes</taxon>
        <taxon>Blastocladiales</taxon>
        <taxon>Blastocladiaceae</taxon>
        <taxon>Allomyces</taxon>
    </lineage>
</organism>
<evidence type="ECO:0000313" key="6">
    <source>
        <dbReference type="Proteomes" id="UP000054350"/>
    </source>
</evidence>
<dbReference type="PANTHER" id="PTHR46138">
    <property type="entry name" value="PROTEIN DR1"/>
    <property type="match status" value="1"/>
</dbReference>
<dbReference type="GO" id="GO:0051123">
    <property type="term" value="P:RNA polymerase II preinitiation complex assembly"/>
    <property type="evidence" value="ECO:0007669"/>
    <property type="project" value="TreeGrafter"/>
</dbReference>
<dbReference type="GO" id="GO:0017054">
    <property type="term" value="C:negative cofactor 2 complex"/>
    <property type="evidence" value="ECO:0007669"/>
    <property type="project" value="InterPro"/>
</dbReference>
<evidence type="ECO:0000256" key="1">
    <source>
        <dbReference type="ARBA" id="ARBA00004123"/>
    </source>
</evidence>
<dbReference type="InterPro" id="IPR042225">
    <property type="entry name" value="Ncb2"/>
</dbReference>
<protein>
    <recommendedName>
        <fullName evidence="4">Transcription factor CBF/NF-Y/archaeal histone domain-containing protein</fullName>
    </recommendedName>
</protein>
<evidence type="ECO:0000313" key="5">
    <source>
        <dbReference type="EMBL" id="KNE66556.1"/>
    </source>
</evidence>
<keyword evidence="6" id="KW-1185">Reference proteome</keyword>
<gene>
    <name evidence="5" type="ORF">AMAG_11684</name>
</gene>
<dbReference type="AlphaFoldDB" id="A0A0L0SVR4"/>
<dbReference type="GO" id="GO:0046982">
    <property type="term" value="F:protein heterodimerization activity"/>
    <property type="evidence" value="ECO:0007669"/>
    <property type="project" value="InterPro"/>
</dbReference>
<keyword evidence="2" id="KW-0539">Nucleus</keyword>
<dbReference type="SUPFAM" id="SSF47113">
    <property type="entry name" value="Histone-fold"/>
    <property type="match status" value="1"/>
</dbReference>
<proteinExistence type="predicted"/>
<accession>A0A0L0SVR4</accession>
<dbReference type="GO" id="GO:0000122">
    <property type="term" value="P:negative regulation of transcription by RNA polymerase II"/>
    <property type="evidence" value="ECO:0007669"/>
    <property type="project" value="InterPro"/>
</dbReference>
<name>A0A0L0SVR4_ALLM3</name>
<dbReference type="Proteomes" id="UP000054350">
    <property type="component" value="Unassembled WGS sequence"/>
</dbReference>
<sequence length="118" mass="13748">MLPDDISCAKETRDLLIDCCVEFIHLVSSEANEVCEKDSRKTIGPEHVITALQRLGFEDYIAEVRDSWDEHKESQKEREKRGKRMEKTGMTDEEMARAQEEMFAQARLRMQQSSQPNQ</sequence>
<dbReference type="GO" id="GO:0016251">
    <property type="term" value="F:RNA polymerase II general transcription initiation factor activity"/>
    <property type="evidence" value="ECO:0007669"/>
    <property type="project" value="TreeGrafter"/>
</dbReference>
<evidence type="ECO:0000256" key="2">
    <source>
        <dbReference type="ARBA" id="ARBA00023242"/>
    </source>
</evidence>
<dbReference type="InterPro" id="IPR009072">
    <property type="entry name" value="Histone-fold"/>
</dbReference>
<dbReference type="STRING" id="578462.A0A0L0SVR4"/>
<feature type="region of interest" description="Disordered" evidence="3">
    <location>
        <begin position="68"/>
        <end position="95"/>
    </location>
</feature>
<dbReference type="OrthoDB" id="601405at2759"/>